<dbReference type="Proteomes" id="UP000811246">
    <property type="component" value="Chromosome 1"/>
</dbReference>
<dbReference type="EMBL" id="CM031825">
    <property type="protein sequence ID" value="KAG6734720.1"/>
    <property type="molecule type" value="Genomic_DNA"/>
</dbReference>
<gene>
    <name evidence="2" type="ORF">CIPAW_01G282700</name>
    <name evidence="3" type="ORF">I3842_01G284500</name>
</gene>
<dbReference type="Proteomes" id="UP000811609">
    <property type="component" value="Chromosome 1"/>
</dbReference>
<evidence type="ECO:0000256" key="1">
    <source>
        <dbReference type="SAM" id="Phobius"/>
    </source>
</evidence>
<keyword evidence="1" id="KW-0472">Membrane</keyword>
<feature type="transmembrane region" description="Helical" evidence="1">
    <location>
        <begin position="12"/>
        <end position="32"/>
    </location>
</feature>
<keyword evidence="4" id="KW-1185">Reference proteome</keyword>
<dbReference type="AlphaFoldDB" id="A0A8T1RTR6"/>
<protein>
    <submittedName>
        <fullName evidence="2">Uncharacterized protein</fullName>
    </submittedName>
</protein>
<keyword evidence="1" id="KW-1133">Transmembrane helix</keyword>
<evidence type="ECO:0000313" key="2">
    <source>
        <dbReference type="EMBL" id="KAG6670025.1"/>
    </source>
</evidence>
<reference evidence="3" key="2">
    <citation type="submission" date="2021-01" db="EMBL/GenBank/DDBJ databases">
        <authorList>
            <person name="Lovell J.T."/>
            <person name="Bentley N."/>
            <person name="Bhattarai G."/>
            <person name="Jenkins J.W."/>
            <person name="Sreedasyam A."/>
            <person name="Alarcon Y."/>
            <person name="Bock C."/>
            <person name="Boston L."/>
            <person name="Carlson J."/>
            <person name="Cervantes K."/>
            <person name="Clermont K."/>
            <person name="Krom N."/>
            <person name="Kubenka K."/>
            <person name="Mamidi S."/>
            <person name="Mattison C."/>
            <person name="Monteros M."/>
            <person name="Pisani C."/>
            <person name="Plott C."/>
            <person name="Rajasekar S."/>
            <person name="Rhein H.S."/>
            <person name="Rohla C."/>
            <person name="Song M."/>
            <person name="Hilaire R.S."/>
            <person name="Shu S."/>
            <person name="Wells L."/>
            <person name="Wang X."/>
            <person name="Webber J."/>
            <person name="Heerema R.J."/>
            <person name="Klein P."/>
            <person name="Conner P."/>
            <person name="Grauke L."/>
            <person name="Grimwood J."/>
            <person name="Schmutz J."/>
            <person name="Randall J.J."/>
        </authorList>
    </citation>
    <scope>NUCLEOTIDE SEQUENCE</scope>
    <source>
        <tissue evidence="3">Leaf</tissue>
    </source>
</reference>
<reference evidence="2" key="1">
    <citation type="submission" date="2020-12" db="EMBL/GenBank/DDBJ databases">
        <title>WGS assembly of Carya illinoinensis cv. Pawnee.</title>
        <authorList>
            <person name="Platts A."/>
            <person name="Shu S."/>
            <person name="Wright S."/>
            <person name="Barry K."/>
            <person name="Edger P."/>
            <person name="Pires J.C."/>
            <person name="Schmutz J."/>
        </authorList>
    </citation>
    <scope>NUCLEOTIDE SEQUENCE</scope>
    <source>
        <tissue evidence="2">Leaf</tissue>
    </source>
</reference>
<organism evidence="2 4">
    <name type="scientific">Carya illinoinensis</name>
    <name type="common">Pecan</name>
    <dbReference type="NCBI Taxonomy" id="32201"/>
    <lineage>
        <taxon>Eukaryota</taxon>
        <taxon>Viridiplantae</taxon>
        <taxon>Streptophyta</taxon>
        <taxon>Embryophyta</taxon>
        <taxon>Tracheophyta</taxon>
        <taxon>Spermatophyta</taxon>
        <taxon>Magnoliopsida</taxon>
        <taxon>eudicotyledons</taxon>
        <taxon>Gunneridae</taxon>
        <taxon>Pentapetalae</taxon>
        <taxon>rosids</taxon>
        <taxon>fabids</taxon>
        <taxon>Fagales</taxon>
        <taxon>Juglandaceae</taxon>
        <taxon>Carya</taxon>
    </lineage>
</organism>
<comment type="caution">
    <text evidence="2">The sequence shown here is derived from an EMBL/GenBank/DDBJ whole genome shotgun (WGS) entry which is preliminary data.</text>
</comment>
<name>A0A8T1RTR6_CARIL</name>
<dbReference type="PANTHER" id="PTHR48183:SF1">
    <property type="entry name" value="PROTEIN, PUTATIVE-RELATED"/>
    <property type="match status" value="1"/>
</dbReference>
<proteinExistence type="predicted"/>
<dbReference type="EMBL" id="CM031809">
    <property type="protein sequence ID" value="KAG6670025.1"/>
    <property type="molecule type" value="Genomic_DNA"/>
</dbReference>
<evidence type="ECO:0000313" key="4">
    <source>
        <dbReference type="Proteomes" id="UP000811609"/>
    </source>
</evidence>
<evidence type="ECO:0000313" key="3">
    <source>
        <dbReference type="EMBL" id="KAG6734720.1"/>
    </source>
</evidence>
<sequence>MEVKNLLKDKKFWLASFLITWAAALQGHMMWLQRQDSFKQKFGTLNTNGSDDEK</sequence>
<accession>A0A8T1RTR6</accession>
<dbReference type="PANTHER" id="PTHR48183">
    <property type="entry name" value="PROTEIN, PUTATIVE-RELATED"/>
    <property type="match status" value="1"/>
</dbReference>
<keyword evidence="1" id="KW-0812">Transmembrane</keyword>